<comment type="caution">
    <text evidence="9">The sequence shown here is derived from an EMBL/GenBank/DDBJ whole genome shotgun (WGS) entry which is preliminary data.</text>
</comment>
<evidence type="ECO:0000256" key="6">
    <source>
        <dbReference type="SAM" id="MobiDB-lite"/>
    </source>
</evidence>
<dbReference type="InterPro" id="IPR005821">
    <property type="entry name" value="Ion_trans_dom"/>
</dbReference>
<evidence type="ECO:0000313" key="10">
    <source>
        <dbReference type="Proteomes" id="UP001190700"/>
    </source>
</evidence>
<dbReference type="GO" id="GO:0001518">
    <property type="term" value="C:voltage-gated sodium channel complex"/>
    <property type="evidence" value="ECO:0007669"/>
    <property type="project" value="TreeGrafter"/>
</dbReference>
<sequence>MATFEDWTDIMYTQMFGCDVYKLPFRTHMCTNPKALNWLPAVLFISFLVLSSFVVLNLFIGVITSNMDEARNQLKLEKEENAREQNKKAEPIQDREELRLNRVTQRMNFLIGNCSAIQDELALMQEEIREIVEEHKKKKGQSVKGKEFAAHDDQSTNC</sequence>
<evidence type="ECO:0000256" key="3">
    <source>
        <dbReference type="ARBA" id="ARBA00022989"/>
    </source>
</evidence>
<keyword evidence="5" id="KW-0175">Coiled coil</keyword>
<gene>
    <name evidence="9" type="ORF">CYMTET_38340</name>
</gene>
<feature type="coiled-coil region" evidence="5">
    <location>
        <begin position="60"/>
        <end position="87"/>
    </location>
</feature>
<feature type="transmembrane region" description="Helical" evidence="7">
    <location>
        <begin position="38"/>
        <end position="63"/>
    </location>
</feature>
<feature type="region of interest" description="Disordered" evidence="6">
    <location>
        <begin position="135"/>
        <end position="158"/>
    </location>
</feature>
<evidence type="ECO:0000256" key="5">
    <source>
        <dbReference type="SAM" id="Coils"/>
    </source>
</evidence>
<keyword evidence="3 7" id="KW-1133">Transmembrane helix</keyword>
<feature type="compositionally biased region" description="Basic and acidic residues" evidence="6">
    <location>
        <begin position="144"/>
        <end position="158"/>
    </location>
</feature>
<comment type="subcellular location">
    <subcellularLocation>
        <location evidence="1">Membrane</location>
        <topology evidence="1">Multi-pass membrane protein</topology>
    </subcellularLocation>
</comment>
<dbReference type="PANTHER" id="PTHR10037:SF62">
    <property type="entry name" value="SODIUM CHANNEL PROTEIN 60E"/>
    <property type="match status" value="1"/>
</dbReference>
<dbReference type="Pfam" id="PF00520">
    <property type="entry name" value="Ion_trans"/>
    <property type="match status" value="1"/>
</dbReference>
<dbReference type="EMBL" id="LGRX02025464">
    <property type="protein sequence ID" value="KAK3252358.1"/>
    <property type="molecule type" value="Genomic_DNA"/>
</dbReference>
<evidence type="ECO:0000256" key="7">
    <source>
        <dbReference type="SAM" id="Phobius"/>
    </source>
</evidence>
<evidence type="ECO:0000256" key="4">
    <source>
        <dbReference type="ARBA" id="ARBA00023136"/>
    </source>
</evidence>
<keyword evidence="10" id="KW-1185">Reference proteome</keyword>
<evidence type="ECO:0000256" key="2">
    <source>
        <dbReference type="ARBA" id="ARBA00022692"/>
    </source>
</evidence>
<name>A0AAE0CC71_9CHLO</name>
<accession>A0AAE0CC71</accession>
<dbReference type="AlphaFoldDB" id="A0AAE0CC71"/>
<dbReference type="PANTHER" id="PTHR10037">
    <property type="entry name" value="VOLTAGE-GATED CATION CHANNEL CALCIUM AND SODIUM"/>
    <property type="match status" value="1"/>
</dbReference>
<dbReference type="InterPro" id="IPR043203">
    <property type="entry name" value="VGCC_Ca_Na"/>
</dbReference>
<evidence type="ECO:0000313" key="9">
    <source>
        <dbReference type="EMBL" id="KAK3252358.1"/>
    </source>
</evidence>
<reference evidence="9 10" key="1">
    <citation type="journal article" date="2015" name="Genome Biol. Evol.">
        <title>Comparative Genomics of a Bacterivorous Green Alga Reveals Evolutionary Causalities and Consequences of Phago-Mixotrophic Mode of Nutrition.</title>
        <authorList>
            <person name="Burns J.A."/>
            <person name="Paasch A."/>
            <person name="Narechania A."/>
            <person name="Kim E."/>
        </authorList>
    </citation>
    <scope>NUCLEOTIDE SEQUENCE [LARGE SCALE GENOMIC DNA]</scope>
    <source>
        <strain evidence="9 10">PLY_AMNH</strain>
    </source>
</reference>
<proteinExistence type="predicted"/>
<dbReference type="GO" id="GO:0005248">
    <property type="term" value="F:voltage-gated sodium channel activity"/>
    <property type="evidence" value="ECO:0007669"/>
    <property type="project" value="TreeGrafter"/>
</dbReference>
<keyword evidence="2 7" id="KW-0812">Transmembrane</keyword>
<protein>
    <recommendedName>
        <fullName evidence="8">Ion transport domain-containing protein</fullName>
    </recommendedName>
</protein>
<dbReference type="Proteomes" id="UP001190700">
    <property type="component" value="Unassembled WGS sequence"/>
</dbReference>
<feature type="domain" description="Ion transport" evidence="8">
    <location>
        <begin position="1"/>
        <end position="73"/>
    </location>
</feature>
<evidence type="ECO:0000259" key="8">
    <source>
        <dbReference type="Pfam" id="PF00520"/>
    </source>
</evidence>
<evidence type="ECO:0000256" key="1">
    <source>
        <dbReference type="ARBA" id="ARBA00004141"/>
    </source>
</evidence>
<organism evidence="9 10">
    <name type="scientific">Cymbomonas tetramitiformis</name>
    <dbReference type="NCBI Taxonomy" id="36881"/>
    <lineage>
        <taxon>Eukaryota</taxon>
        <taxon>Viridiplantae</taxon>
        <taxon>Chlorophyta</taxon>
        <taxon>Pyramimonadophyceae</taxon>
        <taxon>Pyramimonadales</taxon>
        <taxon>Pyramimonadaceae</taxon>
        <taxon>Cymbomonas</taxon>
    </lineage>
</organism>
<keyword evidence="4 7" id="KW-0472">Membrane</keyword>
<dbReference type="Gene3D" id="1.10.287.70">
    <property type="match status" value="1"/>
</dbReference>